<dbReference type="RefSeq" id="WP_125520974.1">
    <property type="nucleotide sequence ID" value="NZ_CP048261.1"/>
</dbReference>
<feature type="region of interest" description="Disordered" evidence="1">
    <location>
        <begin position="19"/>
        <end position="38"/>
    </location>
</feature>
<dbReference type="GeneID" id="66853376"/>
<dbReference type="Proteomes" id="UP000011074">
    <property type="component" value="Chromosome"/>
</dbReference>
<organism evidence="2 3">
    <name type="scientific">Streptomyces rimosus subsp. rimosus (strain ATCC 10970 / DSM 40260 / JCM 4667 / NRRL 2234)</name>
    <dbReference type="NCBI Taxonomy" id="1265868"/>
    <lineage>
        <taxon>Bacteria</taxon>
        <taxon>Bacillati</taxon>
        <taxon>Actinomycetota</taxon>
        <taxon>Actinomycetes</taxon>
        <taxon>Kitasatosporales</taxon>
        <taxon>Streptomycetaceae</taxon>
        <taxon>Streptomyces</taxon>
    </lineage>
</organism>
<evidence type="ECO:0000313" key="3">
    <source>
        <dbReference type="Proteomes" id="UP000011074"/>
    </source>
</evidence>
<accession>A0A8A1UGS2</accession>
<sequence>MPDSPVEQPVRRIGRRFFKPVGIPDSPASDRPQAAPECEREYFRPELSADLLDRLGAELDRIKATLWSQQHGEAECGAGPRRC</sequence>
<proteinExistence type="predicted"/>
<evidence type="ECO:0000256" key="1">
    <source>
        <dbReference type="SAM" id="MobiDB-lite"/>
    </source>
</evidence>
<dbReference type="AlphaFoldDB" id="A0A8A1UGS2"/>
<reference evidence="2" key="3">
    <citation type="journal article" date="2021" name="bioRxiv">
        <title>Bilateral symmetry of linear streptomycete chromosomes.</title>
        <authorList>
            <person name="Algora-Gallardo L."/>
            <person name="Schniete J.K."/>
            <person name="Mark D.R."/>
            <person name="Hunter I.S."/>
            <person name="Herron P.R."/>
        </authorList>
    </citation>
    <scope>NUCLEOTIDE SEQUENCE</scope>
    <source>
        <strain evidence="2">ATCC 10970</strain>
    </source>
</reference>
<evidence type="ECO:0000313" key="2">
    <source>
        <dbReference type="EMBL" id="QST79713.1"/>
    </source>
</evidence>
<reference evidence="2" key="2">
    <citation type="submission" date="2020-01" db="EMBL/GenBank/DDBJ databases">
        <authorList>
            <person name="Algora L."/>
            <person name="Schniete J.K."/>
            <person name="MacFadyen A."/>
            <person name="Hoskisson P.A."/>
            <person name="Hunter I.S."/>
            <person name="Herron P.R."/>
        </authorList>
    </citation>
    <scope>NUCLEOTIDE SEQUENCE</scope>
    <source>
        <strain evidence="2">ATCC 10970</strain>
    </source>
</reference>
<name>A0A8A1UGS2_STRR1</name>
<dbReference type="EMBL" id="CP048261">
    <property type="protein sequence ID" value="QST79713.1"/>
    <property type="molecule type" value="Genomic_DNA"/>
</dbReference>
<reference evidence="2" key="1">
    <citation type="submission" date="2012-12" db="EMBL/GenBank/DDBJ databases">
        <authorList>
            <person name="Pethick F.E."/>
            <person name="MacFadyen A.C."/>
            <person name="Tang Z."/>
            <person name="Sangal V."/>
            <person name="Tze-Tze L."/>
            <person name="Chu J."/>
            <person name="Guo M."/>
            <person name="Kirby R."/>
            <person name="Hoskisson P.A."/>
            <person name="Herron P.R."/>
            <person name="Hunter I.S."/>
        </authorList>
    </citation>
    <scope>NUCLEOTIDE SEQUENCE</scope>
    <source>
        <strain evidence="2">ATCC 10970</strain>
    </source>
</reference>
<protein>
    <submittedName>
        <fullName evidence="2">Uncharacterized protein</fullName>
    </submittedName>
</protein>
<gene>
    <name evidence="2" type="ORF">SRIM_005550</name>
</gene>